<feature type="domain" description="C2H2-type" evidence="12">
    <location>
        <begin position="343"/>
        <end position="371"/>
    </location>
</feature>
<feature type="domain" description="THAP-type" evidence="13">
    <location>
        <begin position="1"/>
        <end position="100"/>
    </location>
</feature>
<evidence type="ECO:0000256" key="1">
    <source>
        <dbReference type="ARBA" id="ARBA00004123"/>
    </source>
</evidence>
<dbReference type="SMART" id="SM00980">
    <property type="entry name" value="THAP"/>
    <property type="match status" value="1"/>
</dbReference>
<evidence type="ECO:0000256" key="4">
    <source>
        <dbReference type="ARBA" id="ARBA00022771"/>
    </source>
</evidence>
<dbReference type="InterPro" id="IPR006612">
    <property type="entry name" value="THAP_Znf"/>
</dbReference>
<keyword evidence="9" id="KW-0539">Nucleus</keyword>
<keyword evidence="2" id="KW-0479">Metal-binding</keyword>
<comment type="subcellular location">
    <subcellularLocation>
        <location evidence="1">Nucleus</location>
    </subcellularLocation>
</comment>
<feature type="domain" description="C2H2-type" evidence="12">
    <location>
        <begin position="289"/>
        <end position="311"/>
    </location>
</feature>
<sequence length="528" mass="61684">MKKTRLYCAVPNCKSKARENIEYSYHRFPRSGKYKVNVTNSFGDVEEVDLYSQWKKVTNISIRGPNDLVCSRHFIAADFCRYGLRNLRRKLRRHAIPSLHLPIINKERHETNEKHTDIDIKVSESIQSTTETGKAAYNAETKQKYENNVLEPMEKDIKVFERVQSTNVHQITHQDNLQMDNKQKSNNVACESSLYLQQPSVTGKSYKLLIQIDKVRARPGPKSKKRQLMTITTNHYKQLTQCQKIEKKDLNESIKKDDIIINLDTDSSCNSPEKNSTAIQDDVSIEKNLQCSICQKFFDSNRTLFMHKKTHMFCQYCGKQFDRKLLFDYHEKLHFSTDPTLPYKCHLCPTKFSDKQAIKVHNELFHTSQSKIKGDKSMVLLDNSFSEKFAVKQLKYQCEICKVFMKNEDSLRSHRASHEGEIKIPNGDITHKMNSKSNHERNTKYLCKVCCKEFETPAEAEAHTYTHVEIIETEHKCNICKKTFNSRQMLSDHLAHHLSHAYHCVVCRKAFINRTTLKIHMRTHKNIK</sequence>
<dbReference type="SMART" id="SM00355">
    <property type="entry name" value="ZnF_C2H2"/>
    <property type="match status" value="7"/>
</dbReference>
<keyword evidence="4 10" id="KW-0863">Zinc-finger</keyword>
<dbReference type="PANTHER" id="PTHR24379:SF121">
    <property type="entry name" value="C2H2-TYPE DOMAIN-CONTAINING PROTEIN"/>
    <property type="match status" value="1"/>
</dbReference>
<protein>
    <submittedName>
        <fullName evidence="14">Uncharacterized protein</fullName>
    </submittedName>
</protein>
<dbReference type="EMBL" id="JAQQBR010000001">
    <property type="protein sequence ID" value="KAK0183392.1"/>
    <property type="molecule type" value="Genomic_DNA"/>
</dbReference>
<feature type="domain" description="C2H2-type" evidence="12">
    <location>
        <begin position="502"/>
        <end position="528"/>
    </location>
</feature>
<dbReference type="Gene3D" id="3.30.160.60">
    <property type="entry name" value="Classic Zinc Finger"/>
    <property type="match status" value="4"/>
</dbReference>
<feature type="domain" description="C2H2-type" evidence="12">
    <location>
        <begin position="475"/>
        <end position="502"/>
    </location>
</feature>
<feature type="domain" description="C2H2-type" evidence="12">
    <location>
        <begin position="312"/>
        <end position="339"/>
    </location>
</feature>
<keyword evidence="15" id="KW-1185">Reference proteome</keyword>
<dbReference type="AlphaFoldDB" id="A0AA39G878"/>
<keyword evidence="7 11" id="KW-0238">DNA-binding</keyword>
<evidence type="ECO:0000256" key="5">
    <source>
        <dbReference type="ARBA" id="ARBA00022833"/>
    </source>
</evidence>
<evidence type="ECO:0000259" key="12">
    <source>
        <dbReference type="PROSITE" id="PS50157"/>
    </source>
</evidence>
<evidence type="ECO:0000256" key="6">
    <source>
        <dbReference type="ARBA" id="ARBA00023015"/>
    </source>
</evidence>
<reference evidence="14" key="2">
    <citation type="submission" date="2023-03" db="EMBL/GenBank/DDBJ databases">
        <authorList>
            <person name="Inwood S.N."/>
            <person name="Skelly J.G."/>
            <person name="Guhlin J."/>
            <person name="Harrop T.W.R."/>
            <person name="Goldson S.G."/>
            <person name="Dearden P.K."/>
        </authorList>
    </citation>
    <scope>NUCLEOTIDE SEQUENCE</scope>
    <source>
        <strain evidence="14">Lincoln</strain>
        <tissue evidence="14">Whole body</tissue>
    </source>
</reference>
<keyword evidence="6" id="KW-0805">Transcription regulation</keyword>
<evidence type="ECO:0000259" key="13">
    <source>
        <dbReference type="PROSITE" id="PS50950"/>
    </source>
</evidence>
<comment type="caution">
    <text evidence="14">The sequence shown here is derived from an EMBL/GenBank/DDBJ whole genome shotgun (WGS) entry which is preliminary data.</text>
</comment>
<evidence type="ECO:0000313" key="15">
    <source>
        <dbReference type="Proteomes" id="UP001168972"/>
    </source>
</evidence>
<dbReference type="Proteomes" id="UP001168972">
    <property type="component" value="Unassembled WGS sequence"/>
</dbReference>
<name>A0AA39G878_MICHY</name>
<dbReference type="InterPro" id="IPR036236">
    <property type="entry name" value="Znf_C2H2_sf"/>
</dbReference>
<dbReference type="Pfam" id="PF00096">
    <property type="entry name" value="zf-C2H2"/>
    <property type="match status" value="2"/>
</dbReference>
<dbReference type="PANTHER" id="PTHR24379">
    <property type="entry name" value="KRAB AND ZINC FINGER DOMAIN-CONTAINING"/>
    <property type="match status" value="1"/>
</dbReference>
<dbReference type="InterPro" id="IPR013087">
    <property type="entry name" value="Znf_C2H2_type"/>
</dbReference>
<proteinExistence type="predicted"/>
<dbReference type="GO" id="GO:0003677">
    <property type="term" value="F:DNA binding"/>
    <property type="evidence" value="ECO:0007669"/>
    <property type="project" value="UniProtKB-UniRule"/>
</dbReference>
<evidence type="ECO:0000256" key="2">
    <source>
        <dbReference type="ARBA" id="ARBA00022723"/>
    </source>
</evidence>
<evidence type="ECO:0000256" key="10">
    <source>
        <dbReference type="PROSITE-ProRule" id="PRU00042"/>
    </source>
</evidence>
<organism evidence="14 15">
    <name type="scientific">Microctonus hyperodae</name>
    <name type="common">Parasitoid wasp</name>
    <dbReference type="NCBI Taxonomy" id="165561"/>
    <lineage>
        <taxon>Eukaryota</taxon>
        <taxon>Metazoa</taxon>
        <taxon>Ecdysozoa</taxon>
        <taxon>Arthropoda</taxon>
        <taxon>Hexapoda</taxon>
        <taxon>Insecta</taxon>
        <taxon>Pterygota</taxon>
        <taxon>Neoptera</taxon>
        <taxon>Endopterygota</taxon>
        <taxon>Hymenoptera</taxon>
        <taxon>Apocrita</taxon>
        <taxon>Ichneumonoidea</taxon>
        <taxon>Braconidae</taxon>
        <taxon>Euphorinae</taxon>
        <taxon>Microctonus</taxon>
    </lineage>
</organism>
<dbReference type="SUPFAM" id="SSF57716">
    <property type="entry name" value="Glucocorticoid receptor-like (DNA-binding domain)"/>
    <property type="match status" value="1"/>
</dbReference>
<evidence type="ECO:0000256" key="8">
    <source>
        <dbReference type="ARBA" id="ARBA00023163"/>
    </source>
</evidence>
<evidence type="ECO:0000256" key="7">
    <source>
        <dbReference type="ARBA" id="ARBA00023125"/>
    </source>
</evidence>
<dbReference type="PROSITE" id="PS00028">
    <property type="entry name" value="ZINC_FINGER_C2H2_1"/>
    <property type="match status" value="7"/>
</dbReference>
<keyword evidence="8" id="KW-0804">Transcription</keyword>
<keyword evidence="5" id="KW-0862">Zinc</keyword>
<dbReference type="PROSITE" id="PS50950">
    <property type="entry name" value="ZF_THAP"/>
    <property type="match status" value="1"/>
</dbReference>
<evidence type="ECO:0000313" key="14">
    <source>
        <dbReference type="EMBL" id="KAK0183392.1"/>
    </source>
</evidence>
<dbReference type="Pfam" id="PF13912">
    <property type="entry name" value="zf-C2H2_6"/>
    <property type="match status" value="1"/>
</dbReference>
<dbReference type="Pfam" id="PF12874">
    <property type="entry name" value="zf-met"/>
    <property type="match status" value="1"/>
</dbReference>
<evidence type="ECO:0000256" key="3">
    <source>
        <dbReference type="ARBA" id="ARBA00022737"/>
    </source>
</evidence>
<evidence type="ECO:0000256" key="9">
    <source>
        <dbReference type="ARBA" id="ARBA00023242"/>
    </source>
</evidence>
<evidence type="ECO:0000256" key="11">
    <source>
        <dbReference type="PROSITE-ProRule" id="PRU00309"/>
    </source>
</evidence>
<keyword evidence="3" id="KW-0677">Repeat</keyword>
<dbReference type="GO" id="GO:0008270">
    <property type="term" value="F:zinc ion binding"/>
    <property type="evidence" value="ECO:0007669"/>
    <property type="project" value="UniProtKB-KW"/>
</dbReference>
<accession>A0AA39G878</accession>
<reference evidence="14" key="1">
    <citation type="journal article" date="2023" name="bioRxiv">
        <title>Scaffold-level genome assemblies of two parasitoid biocontrol wasps reveal the parthenogenesis mechanism and an associated novel virus.</title>
        <authorList>
            <person name="Inwood S."/>
            <person name="Skelly J."/>
            <person name="Guhlin J."/>
            <person name="Harrop T."/>
            <person name="Goldson S."/>
            <person name="Dearden P."/>
        </authorList>
    </citation>
    <scope>NUCLEOTIDE SEQUENCE</scope>
    <source>
        <strain evidence="14">Lincoln</strain>
        <tissue evidence="14">Whole body</tissue>
    </source>
</reference>
<dbReference type="FunFam" id="3.30.160.60:FF:000325">
    <property type="entry name" value="ZFP90 zinc finger protein"/>
    <property type="match status" value="1"/>
</dbReference>
<gene>
    <name evidence="14" type="ORF">PV327_001439</name>
</gene>
<feature type="domain" description="C2H2-type" evidence="12">
    <location>
        <begin position="396"/>
        <end position="423"/>
    </location>
</feature>
<dbReference type="PROSITE" id="PS50157">
    <property type="entry name" value="ZINC_FINGER_C2H2_2"/>
    <property type="match status" value="6"/>
</dbReference>
<dbReference type="GO" id="GO:0005634">
    <property type="term" value="C:nucleus"/>
    <property type="evidence" value="ECO:0007669"/>
    <property type="project" value="UniProtKB-SubCell"/>
</dbReference>
<dbReference type="SUPFAM" id="SSF57667">
    <property type="entry name" value="beta-beta-alpha zinc fingers"/>
    <property type="match status" value="4"/>
</dbReference>